<dbReference type="AlphaFoldDB" id="A0A843XHS8"/>
<dbReference type="GO" id="GO:0051301">
    <property type="term" value="P:cell division"/>
    <property type="evidence" value="ECO:0007669"/>
    <property type="project" value="UniProtKB-KW"/>
</dbReference>
<evidence type="ECO:0000256" key="1">
    <source>
        <dbReference type="ARBA" id="ARBA00022618"/>
    </source>
</evidence>
<reference evidence="5" key="1">
    <citation type="submission" date="2017-07" db="EMBL/GenBank/DDBJ databases">
        <title>Taro Niue Genome Assembly and Annotation.</title>
        <authorList>
            <person name="Atibalentja N."/>
            <person name="Keating K."/>
            <person name="Fields C.J."/>
        </authorList>
    </citation>
    <scope>NUCLEOTIDE SEQUENCE</scope>
    <source>
        <strain evidence="5">Niue_2</strain>
        <tissue evidence="5">Leaf</tissue>
    </source>
</reference>
<name>A0A843XHS8_COLES</name>
<proteinExistence type="predicted"/>
<dbReference type="InterPro" id="IPR019156">
    <property type="entry name" value="Ataxin-10_domain"/>
</dbReference>
<dbReference type="InterPro" id="IPR016024">
    <property type="entry name" value="ARM-type_fold"/>
</dbReference>
<evidence type="ECO:0000259" key="4">
    <source>
        <dbReference type="Pfam" id="PF09759"/>
    </source>
</evidence>
<evidence type="ECO:0000313" key="6">
    <source>
        <dbReference type="Proteomes" id="UP000652761"/>
    </source>
</evidence>
<dbReference type="Gene3D" id="1.25.10.10">
    <property type="entry name" value="Leucine-rich Repeat Variant"/>
    <property type="match status" value="1"/>
</dbReference>
<dbReference type="Proteomes" id="UP000652761">
    <property type="component" value="Unassembled WGS sequence"/>
</dbReference>
<dbReference type="GO" id="GO:0005829">
    <property type="term" value="C:cytosol"/>
    <property type="evidence" value="ECO:0007669"/>
    <property type="project" value="TreeGrafter"/>
</dbReference>
<evidence type="ECO:0000256" key="2">
    <source>
        <dbReference type="ARBA" id="ARBA00023306"/>
    </source>
</evidence>
<comment type="caution">
    <text evidence="5">The sequence shown here is derived from an EMBL/GenBank/DDBJ whole genome shotgun (WGS) entry which is preliminary data.</text>
</comment>
<sequence length="490" mass="52915">MQQIYTTEILESLTTESPPPPPSAASSFASWPSFAYTLQHHSQMSSLGLSCPVGAGGGDPEVEEEPLDSLLEALRTTEGRSHLTPHLSAVLRRIRPDLPFPLLIPTLHLLRNLCAGEPAGQAAFMAAVCTGVVTSVVLSGGGAGACPLRVDVARVGLQLLGNVAAAGEKGQRDVWDRFFPEGLLELARVRDAWACDVLCSCCCSAGEGRAGRLEELCSVGRGLPILKEVLATACSDDYRGDWLKLLLSRICIEELYLPLLFSMFSSCEFSDSQNDADYRDTHFTTEQAFLLGLLSEILSGLFYRGTISSDFALAIFQVLKEAASIMNFTSRGSSPLPTGSPAIDVLGYSLTILRDLCASDDSPSSGSDRLGANKESSSASPSSSKVCPHRGFRRDVVAVIGNCTCGMKQVQDEIRQQNGILLLLQQCVVDEDNPYLREWGMLTVSYLLEGNVENQQHVAELELQEPIDTPEITSLGLKVDIDKKTGRVRL</sequence>
<evidence type="ECO:0000313" key="5">
    <source>
        <dbReference type="EMBL" id="MQM18695.1"/>
    </source>
</evidence>
<organism evidence="5 6">
    <name type="scientific">Colocasia esculenta</name>
    <name type="common">Wild taro</name>
    <name type="synonym">Arum esculentum</name>
    <dbReference type="NCBI Taxonomy" id="4460"/>
    <lineage>
        <taxon>Eukaryota</taxon>
        <taxon>Viridiplantae</taxon>
        <taxon>Streptophyta</taxon>
        <taxon>Embryophyta</taxon>
        <taxon>Tracheophyta</taxon>
        <taxon>Spermatophyta</taxon>
        <taxon>Magnoliopsida</taxon>
        <taxon>Liliopsida</taxon>
        <taxon>Araceae</taxon>
        <taxon>Aroideae</taxon>
        <taxon>Colocasieae</taxon>
        <taxon>Colocasia</taxon>
    </lineage>
</organism>
<accession>A0A843XHS8</accession>
<dbReference type="PANTHER" id="PTHR13255:SF0">
    <property type="entry name" value="ATAXIN-10"/>
    <property type="match status" value="1"/>
</dbReference>
<feature type="domain" description="Ataxin-10" evidence="4">
    <location>
        <begin position="392"/>
        <end position="490"/>
    </location>
</feature>
<feature type="non-terminal residue" evidence="5">
    <location>
        <position position="1"/>
    </location>
</feature>
<dbReference type="PANTHER" id="PTHR13255">
    <property type="entry name" value="ATAXIN-10"/>
    <property type="match status" value="1"/>
</dbReference>
<evidence type="ECO:0000256" key="3">
    <source>
        <dbReference type="SAM" id="MobiDB-lite"/>
    </source>
</evidence>
<feature type="region of interest" description="Disordered" evidence="3">
    <location>
        <begin position="361"/>
        <end position="388"/>
    </location>
</feature>
<protein>
    <recommendedName>
        <fullName evidence="4">Ataxin-10 domain-containing protein</fullName>
    </recommendedName>
</protein>
<keyword evidence="2" id="KW-0131">Cell cycle</keyword>
<dbReference type="Pfam" id="PF09759">
    <property type="entry name" value="Atx10homo_assoc"/>
    <property type="match status" value="1"/>
</dbReference>
<keyword evidence="1" id="KW-0132">Cell division</keyword>
<dbReference type="InterPro" id="IPR051374">
    <property type="entry name" value="Ataxin-10/CTR86_families"/>
</dbReference>
<keyword evidence="6" id="KW-1185">Reference proteome</keyword>
<dbReference type="EMBL" id="NMUH01008377">
    <property type="protein sequence ID" value="MQM18695.1"/>
    <property type="molecule type" value="Genomic_DNA"/>
</dbReference>
<dbReference type="OrthoDB" id="379794at2759"/>
<gene>
    <name evidence="5" type="ORF">Taro_051687</name>
</gene>
<dbReference type="SUPFAM" id="SSF48371">
    <property type="entry name" value="ARM repeat"/>
    <property type="match status" value="1"/>
</dbReference>
<dbReference type="InterPro" id="IPR011989">
    <property type="entry name" value="ARM-like"/>
</dbReference>